<dbReference type="RefSeq" id="WP_338193830.1">
    <property type="nucleotide sequence ID" value="NZ_AP027268.1"/>
</dbReference>
<dbReference type="Gene3D" id="3.40.50.1820">
    <property type="entry name" value="alpha/beta hydrolase"/>
    <property type="match status" value="1"/>
</dbReference>
<name>A0AA48HJG4_9FLAO</name>
<dbReference type="InterPro" id="IPR029058">
    <property type="entry name" value="AB_hydrolase_fold"/>
</dbReference>
<dbReference type="AlphaFoldDB" id="A0AA48HJG4"/>
<dbReference type="SUPFAM" id="SSF53474">
    <property type="entry name" value="alpha/beta-Hydrolases"/>
    <property type="match status" value="1"/>
</dbReference>
<dbReference type="InterPro" id="IPR000639">
    <property type="entry name" value="Epox_hydrolase-like"/>
</dbReference>
<organism evidence="3 4">
    <name type="scientific">Flagellimonas marinaquae</name>
    <dbReference type="NCBI Taxonomy" id="254955"/>
    <lineage>
        <taxon>Bacteria</taxon>
        <taxon>Pseudomonadati</taxon>
        <taxon>Bacteroidota</taxon>
        <taxon>Flavobacteriia</taxon>
        <taxon>Flavobacteriales</taxon>
        <taxon>Flavobacteriaceae</taxon>
        <taxon>Flagellimonas</taxon>
    </lineage>
</organism>
<dbReference type="InterPro" id="IPR000073">
    <property type="entry name" value="AB_hydrolase_1"/>
</dbReference>
<gene>
    <name evidence="3" type="ORF">MACH07_22200</name>
</gene>
<evidence type="ECO:0000313" key="3">
    <source>
        <dbReference type="EMBL" id="BDW93388.1"/>
    </source>
</evidence>
<dbReference type="PRINTS" id="PR00412">
    <property type="entry name" value="EPOXHYDRLASE"/>
</dbReference>
<feature type="domain" description="AB hydrolase-1" evidence="2">
    <location>
        <begin position="67"/>
        <end position="310"/>
    </location>
</feature>
<dbReference type="EMBL" id="AP027268">
    <property type="protein sequence ID" value="BDW93388.1"/>
    <property type="molecule type" value="Genomic_DNA"/>
</dbReference>
<reference evidence="3 4" key="1">
    <citation type="submission" date="2023-01" db="EMBL/GenBank/DDBJ databases">
        <title>Complete genome sequence of Muricauda aquimarina strain IFOP_LL357.</title>
        <authorList>
            <person name="Gajardo G."/>
            <person name="Ueki S."/>
            <person name="Maruyama F."/>
        </authorList>
    </citation>
    <scope>NUCLEOTIDE SEQUENCE [LARGE SCALE GENOMIC DNA]</scope>
    <source>
        <strain evidence="3 4">IFOP_LL357</strain>
    </source>
</reference>
<dbReference type="Proteomes" id="UP001330184">
    <property type="component" value="Chromosome"/>
</dbReference>
<protein>
    <submittedName>
        <fullName evidence="3">Hydrolase</fullName>
    </submittedName>
</protein>
<evidence type="ECO:0000313" key="4">
    <source>
        <dbReference type="Proteomes" id="UP001330184"/>
    </source>
</evidence>
<proteinExistence type="predicted"/>
<sequence>MKTTILKSAIGVMSVAIISISLYSFAKIENVGEGVSISSVKNRTSYRTIKIEGVDIFYREAGNTENPTILLLHGYPTSSHMFRNLISELSDDYHVLAPDYPGYGRSEQPSMEEFEYSFDNMSKIVEDFLTAKKVGKYSIYLMDYGAPIGFRIAAKHPKRVESLIIQNGNAYDEGLRDFWIPIKKYWNEYTEENGKALEGFHSPDGLKWQYTHGVKDTTKISPDNWHIDLQHLKRAGNNNIQLAMFYDYRTNVPLYPVWQKYFRDYQPPTLIVWGKNDYIFPAEGAYPYKRDLKNVDFNLLDTGHFALEEKGDEIAQHILRFLKKNNIK</sequence>
<dbReference type="PANTHER" id="PTHR42977">
    <property type="entry name" value="HYDROLASE-RELATED"/>
    <property type="match status" value="1"/>
</dbReference>
<dbReference type="FunFam" id="3.40.50.1820:FF:000173">
    <property type="entry name" value="Alpha/beta hydrolase"/>
    <property type="match status" value="1"/>
</dbReference>
<accession>A0AA48HJG4</accession>
<keyword evidence="1 3" id="KW-0378">Hydrolase</keyword>
<dbReference type="GO" id="GO:0004301">
    <property type="term" value="F:epoxide hydrolase activity"/>
    <property type="evidence" value="ECO:0007669"/>
    <property type="project" value="TreeGrafter"/>
</dbReference>
<dbReference type="Pfam" id="PF00561">
    <property type="entry name" value="Abhydrolase_1"/>
    <property type="match status" value="1"/>
</dbReference>
<dbReference type="PANTHER" id="PTHR42977:SF3">
    <property type="entry name" value="AB HYDROLASE-1 DOMAIN-CONTAINING PROTEIN"/>
    <property type="match status" value="1"/>
</dbReference>
<evidence type="ECO:0000256" key="1">
    <source>
        <dbReference type="ARBA" id="ARBA00022801"/>
    </source>
</evidence>
<keyword evidence="4" id="KW-1185">Reference proteome</keyword>
<dbReference type="InterPro" id="IPR051340">
    <property type="entry name" value="Haloalkane_dehalogenase"/>
</dbReference>
<evidence type="ECO:0000259" key="2">
    <source>
        <dbReference type="Pfam" id="PF00561"/>
    </source>
</evidence>
<dbReference type="PRINTS" id="PR00111">
    <property type="entry name" value="ABHYDROLASE"/>
</dbReference>